<reference evidence="9" key="1">
    <citation type="journal article" date="2013" name="Nature">
        <title>Pan genome of the phytoplankton Emiliania underpins its global distribution.</title>
        <authorList>
            <person name="Read B.A."/>
            <person name="Kegel J."/>
            <person name="Klute M.J."/>
            <person name="Kuo A."/>
            <person name="Lefebvre S.C."/>
            <person name="Maumus F."/>
            <person name="Mayer C."/>
            <person name="Miller J."/>
            <person name="Monier A."/>
            <person name="Salamov A."/>
            <person name="Young J."/>
            <person name="Aguilar M."/>
            <person name="Claverie J.M."/>
            <person name="Frickenhaus S."/>
            <person name="Gonzalez K."/>
            <person name="Herman E.K."/>
            <person name="Lin Y.C."/>
            <person name="Napier J."/>
            <person name="Ogata H."/>
            <person name="Sarno A.F."/>
            <person name="Shmutz J."/>
            <person name="Schroeder D."/>
            <person name="de Vargas C."/>
            <person name="Verret F."/>
            <person name="von Dassow P."/>
            <person name="Valentin K."/>
            <person name="Van de Peer Y."/>
            <person name="Wheeler G."/>
            <person name="Dacks J.B."/>
            <person name="Delwiche C.F."/>
            <person name="Dyhrman S.T."/>
            <person name="Glockner G."/>
            <person name="John U."/>
            <person name="Richards T."/>
            <person name="Worden A.Z."/>
            <person name="Zhang X."/>
            <person name="Grigoriev I.V."/>
            <person name="Allen A.E."/>
            <person name="Bidle K."/>
            <person name="Borodovsky M."/>
            <person name="Bowler C."/>
            <person name="Brownlee C."/>
            <person name="Cock J.M."/>
            <person name="Elias M."/>
            <person name="Gladyshev V.N."/>
            <person name="Groth M."/>
            <person name="Guda C."/>
            <person name="Hadaegh A."/>
            <person name="Iglesias-Rodriguez M.D."/>
            <person name="Jenkins J."/>
            <person name="Jones B.M."/>
            <person name="Lawson T."/>
            <person name="Leese F."/>
            <person name="Lindquist E."/>
            <person name="Lobanov A."/>
            <person name="Lomsadze A."/>
            <person name="Malik S.B."/>
            <person name="Marsh M.E."/>
            <person name="Mackinder L."/>
            <person name="Mock T."/>
            <person name="Mueller-Roeber B."/>
            <person name="Pagarete A."/>
            <person name="Parker M."/>
            <person name="Probert I."/>
            <person name="Quesneville H."/>
            <person name="Raines C."/>
            <person name="Rensing S.A."/>
            <person name="Riano-Pachon D.M."/>
            <person name="Richier S."/>
            <person name="Rokitta S."/>
            <person name="Shiraiwa Y."/>
            <person name="Soanes D.M."/>
            <person name="van der Giezen M."/>
            <person name="Wahlund T.M."/>
            <person name="Williams B."/>
            <person name="Wilson W."/>
            <person name="Wolfe G."/>
            <person name="Wurch L.L."/>
        </authorList>
    </citation>
    <scope>NUCLEOTIDE SEQUENCE</scope>
</reference>
<dbReference type="PANTHER" id="PTHR31485">
    <property type="entry name" value="PEPTIDYL SERINE ALPHA-GALACTOSYLTRANSFERASE"/>
    <property type="match status" value="1"/>
</dbReference>
<keyword evidence="2" id="KW-0328">Glycosyltransferase</keyword>
<evidence type="ECO:0000256" key="2">
    <source>
        <dbReference type="ARBA" id="ARBA00022676"/>
    </source>
</evidence>
<dbReference type="AlphaFoldDB" id="A0A0D3K1D3"/>
<accession>A0A0D3K1D3</accession>
<name>A0A0D3K1D3_EMIH1</name>
<dbReference type="Proteomes" id="UP000013827">
    <property type="component" value="Unassembled WGS sequence"/>
</dbReference>
<evidence type="ECO:0000313" key="9">
    <source>
        <dbReference type="Proteomes" id="UP000013827"/>
    </source>
</evidence>
<dbReference type="GO" id="GO:0016020">
    <property type="term" value="C:membrane"/>
    <property type="evidence" value="ECO:0007669"/>
    <property type="project" value="UniProtKB-SubCell"/>
</dbReference>
<dbReference type="HOGENOM" id="CLU_1646910_0_0_1"/>
<keyword evidence="6" id="KW-0472">Membrane</keyword>
<dbReference type="EnsemblProtists" id="EOD29568">
    <property type="protein sequence ID" value="EOD29568"/>
    <property type="gene ID" value="EMIHUDRAFT_233789"/>
</dbReference>
<keyword evidence="9" id="KW-1185">Reference proteome</keyword>
<dbReference type="eggNOG" id="ENOG502QRHW">
    <property type="taxonomic scope" value="Eukaryota"/>
</dbReference>
<evidence type="ECO:0000256" key="4">
    <source>
        <dbReference type="ARBA" id="ARBA00022692"/>
    </source>
</evidence>
<dbReference type="InterPro" id="IPR056508">
    <property type="entry name" value="HPAT-like"/>
</dbReference>
<dbReference type="Pfam" id="PF23452">
    <property type="entry name" value="HPAT"/>
    <property type="match status" value="1"/>
</dbReference>
<evidence type="ECO:0000256" key="1">
    <source>
        <dbReference type="ARBA" id="ARBA00004167"/>
    </source>
</evidence>
<evidence type="ECO:0000256" key="6">
    <source>
        <dbReference type="ARBA" id="ARBA00023136"/>
    </source>
</evidence>
<dbReference type="GO" id="GO:0016757">
    <property type="term" value="F:glycosyltransferase activity"/>
    <property type="evidence" value="ECO:0007669"/>
    <property type="project" value="UniProtKB-KW"/>
</dbReference>
<evidence type="ECO:0000313" key="8">
    <source>
        <dbReference type="EnsemblProtists" id="EOD29568"/>
    </source>
</evidence>
<dbReference type="STRING" id="2903.R1D2I8"/>
<dbReference type="KEGG" id="ehx:EMIHUDRAFT_233789"/>
<feature type="domain" description="Hydroxyproline O-arabinosyltransferase-like" evidence="7">
    <location>
        <begin position="19"/>
        <end position="144"/>
    </location>
</feature>
<dbReference type="PANTHER" id="PTHR31485:SF7">
    <property type="entry name" value="PEPTIDYL SERINE ALPHA-GALACTOSYLTRANSFERASE"/>
    <property type="match status" value="1"/>
</dbReference>
<dbReference type="GeneID" id="17274842"/>
<keyword evidence="4" id="KW-0812">Transmembrane</keyword>
<evidence type="ECO:0000256" key="5">
    <source>
        <dbReference type="ARBA" id="ARBA00022989"/>
    </source>
</evidence>
<sequence length="161" mass="17751">MPPVLEASAAAAADPADLHVVFSAECIPAFDWQSAGLFYSFRRVRQPGRITRLLACSEAQLSTYPKVNLEMGPTFVHKNMRFDASNDAEKDDPHNDGKGTGYASYNKPYSVMAWLEQTDVEEDHDYVLFMDSDMILRQPIDPVAMGVTRGNVVSAGCSQNS</sequence>
<reference evidence="8" key="2">
    <citation type="submission" date="2024-10" db="UniProtKB">
        <authorList>
            <consortium name="EnsemblProtists"/>
        </authorList>
    </citation>
    <scope>IDENTIFICATION</scope>
</reference>
<keyword evidence="5" id="KW-1133">Transmembrane helix</keyword>
<evidence type="ECO:0000259" key="7">
    <source>
        <dbReference type="Pfam" id="PF23452"/>
    </source>
</evidence>
<comment type="subcellular location">
    <subcellularLocation>
        <location evidence="1">Membrane</location>
        <topology evidence="1">Single-pass membrane protein</topology>
    </subcellularLocation>
</comment>
<keyword evidence="3" id="KW-0808">Transferase</keyword>
<protein>
    <recommendedName>
        <fullName evidence="7">Hydroxyproline O-arabinosyltransferase-like domain-containing protein</fullName>
    </recommendedName>
</protein>
<organism evidence="8 9">
    <name type="scientific">Emiliania huxleyi (strain CCMP1516)</name>
    <dbReference type="NCBI Taxonomy" id="280463"/>
    <lineage>
        <taxon>Eukaryota</taxon>
        <taxon>Haptista</taxon>
        <taxon>Haptophyta</taxon>
        <taxon>Prymnesiophyceae</taxon>
        <taxon>Isochrysidales</taxon>
        <taxon>Noelaerhabdaceae</taxon>
        <taxon>Emiliania</taxon>
    </lineage>
</organism>
<dbReference type="PaxDb" id="2903-EOD29568"/>
<evidence type="ECO:0000256" key="3">
    <source>
        <dbReference type="ARBA" id="ARBA00022679"/>
    </source>
</evidence>
<proteinExistence type="predicted"/>
<dbReference type="RefSeq" id="XP_005781997.1">
    <property type="nucleotide sequence ID" value="XM_005781940.1"/>
</dbReference>
<dbReference type="InterPro" id="IPR044845">
    <property type="entry name" value="HPAT/SRGT1-like"/>
</dbReference>